<organism evidence="11 12">
    <name type="scientific">Candidatus Accumulibacter proximus</name>
    <dbReference type="NCBI Taxonomy" id="2954385"/>
    <lineage>
        <taxon>Bacteria</taxon>
        <taxon>Pseudomonadati</taxon>
        <taxon>Pseudomonadota</taxon>
        <taxon>Betaproteobacteria</taxon>
        <taxon>Candidatus Accumulibacter</taxon>
    </lineage>
</organism>
<dbReference type="AlphaFoldDB" id="A0A935Q2X8"/>
<keyword evidence="5" id="KW-0169">Cobalamin biosynthesis</keyword>
<comment type="pathway">
    <text evidence="3">Cofactor biosynthesis; adenosylcobalamin biosynthesis.</text>
</comment>
<dbReference type="PANTHER" id="PTHR42885:SF1">
    <property type="entry name" value="THREONINE-PHOSPHATE DECARBOXYLASE"/>
    <property type="match status" value="1"/>
</dbReference>
<protein>
    <recommendedName>
        <fullName evidence="4">threonine-phosphate decarboxylase</fullName>
        <ecNumber evidence="4">4.1.1.81</ecNumber>
    </recommendedName>
    <alternativeName>
        <fullName evidence="8">L-threonine-O-3-phosphate decarboxylase</fullName>
    </alternativeName>
</protein>
<evidence type="ECO:0000256" key="2">
    <source>
        <dbReference type="ARBA" id="ARBA00003444"/>
    </source>
</evidence>
<evidence type="ECO:0000256" key="5">
    <source>
        <dbReference type="ARBA" id="ARBA00022573"/>
    </source>
</evidence>
<dbReference type="Gene3D" id="3.90.1150.10">
    <property type="entry name" value="Aspartate Aminotransferase, domain 1"/>
    <property type="match status" value="1"/>
</dbReference>
<dbReference type="InterPro" id="IPR015424">
    <property type="entry name" value="PyrdxlP-dep_Trfase"/>
</dbReference>
<dbReference type="GO" id="GO:0030170">
    <property type="term" value="F:pyridoxal phosphate binding"/>
    <property type="evidence" value="ECO:0007669"/>
    <property type="project" value="InterPro"/>
</dbReference>
<dbReference type="InterPro" id="IPR015421">
    <property type="entry name" value="PyrdxlP-dep_Trfase_major"/>
</dbReference>
<dbReference type="InterPro" id="IPR004838">
    <property type="entry name" value="NHTrfase_class1_PyrdxlP-BS"/>
</dbReference>
<evidence type="ECO:0000256" key="3">
    <source>
        <dbReference type="ARBA" id="ARBA00004953"/>
    </source>
</evidence>
<dbReference type="EMBL" id="JADJMH010000034">
    <property type="protein sequence ID" value="MBK7677072.1"/>
    <property type="molecule type" value="Genomic_DNA"/>
</dbReference>
<evidence type="ECO:0000256" key="8">
    <source>
        <dbReference type="ARBA" id="ARBA00029996"/>
    </source>
</evidence>
<evidence type="ECO:0000256" key="4">
    <source>
        <dbReference type="ARBA" id="ARBA00012285"/>
    </source>
</evidence>
<feature type="domain" description="Aminotransferase class I/classII large" evidence="10">
    <location>
        <begin position="54"/>
        <end position="265"/>
    </location>
</feature>
<comment type="cofactor">
    <cofactor evidence="1">
        <name>pyridoxal 5'-phosphate</name>
        <dbReference type="ChEBI" id="CHEBI:597326"/>
    </cofactor>
</comment>
<comment type="catalytic activity">
    <reaction evidence="9">
        <text>O-phospho-L-threonine + H(+) = (R)-1-aminopropan-2-yl phosphate + CO2</text>
        <dbReference type="Rhea" id="RHEA:11492"/>
        <dbReference type="ChEBI" id="CHEBI:15378"/>
        <dbReference type="ChEBI" id="CHEBI:16526"/>
        <dbReference type="ChEBI" id="CHEBI:58563"/>
        <dbReference type="ChEBI" id="CHEBI:58675"/>
        <dbReference type="EC" id="4.1.1.81"/>
    </reaction>
</comment>
<dbReference type="Gene3D" id="3.40.640.10">
    <property type="entry name" value="Type I PLP-dependent aspartate aminotransferase-like (Major domain)"/>
    <property type="match status" value="1"/>
</dbReference>
<dbReference type="Proteomes" id="UP000697998">
    <property type="component" value="Unassembled WGS sequence"/>
</dbReference>
<dbReference type="PROSITE" id="PS00105">
    <property type="entry name" value="AA_TRANSFER_CLASS_1"/>
    <property type="match status" value="1"/>
</dbReference>
<keyword evidence="7 11" id="KW-0456">Lyase</keyword>
<evidence type="ECO:0000256" key="1">
    <source>
        <dbReference type="ARBA" id="ARBA00001933"/>
    </source>
</evidence>
<evidence type="ECO:0000256" key="6">
    <source>
        <dbReference type="ARBA" id="ARBA00022898"/>
    </source>
</evidence>
<dbReference type="InterPro" id="IPR015422">
    <property type="entry name" value="PyrdxlP-dep_Trfase_small"/>
</dbReference>
<evidence type="ECO:0000256" key="9">
    <source>
        <dbReference type="ARBA" id="ARBA00048531"/>
    </source>
</evidence>
<proteinExistence type="predicted"/>
<evidence type="ECO:0000313" key="12">
    <source>
        <dbReference type="Proteomes" id="UP000697998"/>
    </source>
</evidence>
<reference evidence="11 12" key="1">
    <citation type="submission" date="2020-10" db="EMBL/GenBank/DDBJ databases">
        <title>Connecting structure to function with the recovery of over 1000 high-quality activated sludge metagenome-assembled genomes encoding full-length rRNA genes using long-read sequencing.</title>
        <authorList>
            <person name="Singleton C.M."/>
            <person name="Petriglieri F."/>
            <person name="Kristensen J.M."/>
            <person name="Kirkegaard R.H."/>
            <person name="Michaelsen T.Y."/>
            <person name="Andersen M.H."/>
            <person name="Karst S.M."/>
            <person name="Dueholm M.S."/>
            <person name="Nielsen P.H."/>
            <person name="Albertsen M."/>
        </authorList>
    </citation>
    <scope>NUCLEOTIDE SEQUENCE [LARGE SCALE GENOMIC DNA]</scope>
    <source>
        <strain evidence="11">EsbW_18-Q3-R4-48_BATAC.285</strain>
    </source>
</reference>
<comment type="caution">
    <text evidence="11">The sequence shown here is derived from an EMBL/GenBank/DDBJ whole genome shotgun (WGS) entry which is preliminary data.</text>
</comment>
<dbReference type="EC" id="4.1.1.81" evidence="4"/>
<keyword evidence="6" id="KW-0663">Pyridoxal phosphate</keyword>
<comment type="function">
    <text evidence="2">Decarboxylates L-threonine-O-3-phosphate to yield (R)-1-amino-2-propanol O-2-phosphate, the precursor for the linkage between the nucleotide loop and the corrin ring in cobalamin.</text>
</comment>
<dbReference type="SUPFAM" id="SSF53383">
    <property type="entry name" value="PLP-dependent transferases"/>
    <property type="match status" value="1"/>
</dbReference>
<dbReference type="GO" id="GO:0048472">
    <property type="term" value="F:threonine-phosphate decarboxylase activity"/>
    <property type="evidence" value="ECO:0007669"/>
    <property type="project" value="UniProtKB-EC"/>
</dbReference>
<evidence type="ECO:0000256" key="7">
    <source>
        <dbReference type="ARBA" id="ARBA00023239"/>
    </source>
</evidence>
<dbReference type="NCBIfam" id="TIGR01140">
    <property type="entry name" value="L_thr_O3P_dcar"/>
    <property type="match status" value="1"/>
</dbReference>
<dbReference type="InterPro" id="IPR005860">
    <property type="entry name" value="CobD"/>
</dbReference>
<evidence type="ECO:0000313" key="11">
    <source>
        <dbReference type="EMBL" id="MBK7677072.1"/>
    </source>
</evidence>
<name>A0A935Q2X8_9PROT</name>
<dbReference type="GO" id="GO:0009236">
    <property type="term" value="P:cobalamin biosynthetic process"/>
    <property type="evidence" value="ECO:0007669"/>
    <property type="project" value="UniProtKB-KW"/>
</dbReference>
<dbReference type="PANTHER" id="PTHR42885">
    <property type="entry name" value="HISTIDINOL-PHOSPHATE AMINOTRANSFERASE-RELATED"/>
    <property type="match status" value="1"/>
</dbReference>
<dbReference type="Pfam" id="PF00155">
    <property type="entry name" value="Aminotran_1_2"/>
    <property type="match status" value="1"/>
</dbReference>
<accession>A0A935Q2X8</accession>
<dbReference type="CDD" id="cd00609">
    <property type="entry name" value="AAT_like"/>
    <property type="match status" value="1"/>
</dbReference>
<evidence type="ECO:0000259" key="10">
    <source>
        <dbReference type="Pfam" id="PF00155"/>
    </source>
</evidence>
<dbReference type="InterPro" id="IPR004839">
    <property type="entry name" value="Aminotransferase_I/II_large"/>
</dbReference>
<sequence length="342" mass="36374">MLEHGGRLRAAAAHYGIPPGAWLDLSTGINPQPWPVPPLPASVWQRLPEDDDGLEAAAASLYGNPGLLPVAGSQAAIQLLPALLPRAAVACLSPLYAEHPHCWQKAGHRVRRIEGSLARAITAATPYVVLCNPNNPTATAHTRAALLDAAGELNRRGGWLIVDEAFIDPTPADSVTDLAGTPAAPRLIVLRSLGKFFGLAGARVGFVFAAADLLQRMRAELGPWTVSGPARSVARLALADLDWQQTARQRLLAAGQRLHGLLAAHGDVRGTALFATLRHADSAQIHDHLARRGILTRLFAEHGLLRFGLPGSEDDWQRLHAALQSLPQQTAVTQTGAMHADA</sequence>
<gene>
    <name evidence="11" type="ORF">IPJ27_21270</name>
</gene>